<sequence length="780" mass="84371">MEAKSKSSPLLTSYKMGKFNLSHRVVLPPLTRNRAFNSTPQPHAVKYYSQRATNGGFIISEAAAATDISLRCPNMPGIWTEKQVEAWKPIVEAVHAKGGIIFCQIWHPARISNYTFAPDGSDLIKPISNKKVRGDYHSFDTTSRGSHTPSEEGEGKASREEATASPTDSIIEDGSVVPHEYIFFDREAAVASPTGSTIKDGSVAPHAYILFDKEEATTSPIASTNEEGSVAPHAYILFDREQATTSPIDSSNEEGSVAPHAYIMFDREEVVTTSPLGSTSEDGSDAPHAYILFDREEAVTSPIGSTNKDGSIAPHAYILFDREEVVTTSPLGSTSEDGSVAPHAYILFDREEAVTSPIGSTNKDGSIAPHAYILFDREEVVTTSPLGSTSEDGSVAPHAYILFDREEAVTSPIGSTNKDGSIAPHAYILFDREEVVTTSPLGSTSEDGSVAPHAYILFDREEAATSPIGSTNKDGSIAPHAYILFDREEVAASSLGNTSEVGSVAPHAYLLLDREDVGNLPIDRNEAHTVPLLIADRVSSTTTNDRELDLDHKGVVSDKLSLEKSQSIVNDFALAARNAIKAGFDGVEINCAHGYLIDRHLNDNVKNRMPDSDGGSIEKRCRLALDVVRAVSNEVGPDRVGIKLSPFDDFHGSGNLSPITVGTYLATELNNLGLLYLHVTEPRMIKIGDEFKTPRSLEAIREAFDGTLIASGGYDKHDGDAAVAEDYADLVSFGRLFVANPDLVKRFELNAPLNKHDRSTFYVPEPVLGYTDYPSLEIVS</sequence>
<proteinExistence type="inferred from homology"/>
<dbReference type="Proteomes" id="UP001454036">
    <property type="component" value="Unassembled WGS sequence"/>
</dbReference>
<dbReference type="PANTHER" id="PTHR22893:SF114">
    <property type="entry name" value="12-OXOPHYTODIENOATE REDUCTASE 2"/>
    <property type="match status" value="1"/>
</dbReference>
<comment type="caution">
    <text evidence="8">The sequence shown here is derived from an EMBL/GenBank/DDBJ whole genome shotgun (WGS) entry which is preliminary data.</text>
</comment>
<gene>
    <name evidence="8" type="ORF">LIER_13957</name>
</gene>
<dbReference type="InterPro" id="IPR045247">
    <property type="entry name" value="Oye-like"/>
</dbReference>
<keyword evidence="5" id="KW-0521">NADP</keyword>
<evidence type="ECO:0000313" key="9">
    <source>
        <dbReference type="Proteomes" id="UP001454036"/>
    </source>
</evidence>
<comment type="cofactor">
    <cofactor evidence="1">
        <name>FMN</name>
        <dbReference type="ChEBI" id="CHEBI:58210"/>
    </cofactor>
</comment>
<dbReference type="AlphaFoldDB" id="A0AAV3PYU3"/>
<dbReference type="PANTHER" id="PTHR22893">
    <property type="entry name" value="NADH OXIDOREDUCTASE-RELATED"/>
    <property type="match status" value="1"/>
</dbReference>
<keyword evidence="3" id="KW-0285">Flavoprotein</keyword>
<feature type="domain" description="NADH:flavin oxidoreductase/NADH oxidase N-terminal" evidence="7">
    <location>
        <begin position="14"/>
        <end position="111"/>
    </location>
</feature>
<evidence type="ECO:0000259" key="7">
    <source>
        <dbReference type="Pfam" id="PF00724"/>
    </source>
</evidence>
<evidence type="ECO:0000256" key="6">
    <source>
        <dbReference type="SAM" id="MobiDB-lite"/>
    </source>
</evidence>
<name>A0AAV3PYU3_LITER</name>
<dbReference type="InterPro" id="IPR001155">
    <property type="entry name" value="OxRdtase_FMN_N"/>
</dbReference>
<evidence type="ECO:0000256" key="5">
    <source>
        <dbReference type="ARBA" id="ARBA00022857"/>
    </source>
</evidence>
<keyword evidence="9" id="KW-1185">Reference proteome</keyword>
<dbReference type="SUPFAM" id="SSF51395">
    <property type="entry name" value="FMN-linked oxidoreductases"/>
    <property type="match status" value="2"/>
</dbReference>
<feature type="compositionally biased region" description="Polar residues" evidence="6">
    <location>
        <begin position="139"/>
        <end position="148"/>
    </location>
</feature>
<evidence type="ECO:0000256" key="3">
    <source>
        <dbReference type="ARBA" id="ARBA00022630"/>
    </source>
</evidence>
<keyword evidence="4" id="KW-0288">FMN</keyword>
<protein>
    <submittedName>
        <fullName evidence="8">Oxidoreductase</fullName>
    </submittedName>
</protein>
<dbReference type="GO" id="GO:0010181">
    <property type="term" value="F:FMN binding"/>
    <property type="evidence" value="ECO:0007669"/>
    <property type="project" value="InterPro"/>
</dbReference>
<feature type="region of interest" description="Disordered" evidence="6">
    <location>
        <begin position="135"/>
        <end position="171"/>
    </location>
</feature>
<dbReference type="GO" id="GO:0016491">
    <property type="term" value="F:oxidoreductase activity"/>
    <property type="evidence" value="ECO:0007669"/>
    <property type="project" value="InterPro"/>
</dbReference>
<accession>A0AAV3PYU3</accession>
<reference evidence="8 9" key="1">
    <citation type="submission" date="2024-01" db="EMBL/GenBank/DDBJ databases">
        <title>The complete chloroplast genome sequence of Lithospermum erythrorhizon: insights into the phylogenetic relationship among Boraginaceae species and the maternal lineages of purple gromwells.</title>
        <authorList>
            <person name="Okada T."/>
            <person name="Watanabe K."/>
        </authorList>
    </citation>
    <scope>NUCLEOTIDE SEQUENCE [LARGE SCALE GENOMIC DNA]</scope>
</reference>
<feature type="compositionally biased region" description="Basic and acidic residues" evidence="6">
    <location>
        <begin position="149"/>
        <end position="162"/>
    </location>
</feature>
<comment type="similarity">
    <text evidence="2">Belongs to the NADH:flavin oxidoreductase/NADH oxidase family.</text>
</comment>
<evidence type="ECO:0000256" key="4">
    <source>
        <dbReference type="ARBA" id="ARBA00022643"/>
    </source>
</evidence>
<evidence type="ECO:0000256" key="2">
    <source>
        <dbReference type="ARBA" id="ARBA00005979"/>
    </source>
</evidence>
<feature type="domain" description="NADH:flavin oxidoreductase/NADH oxidase N-terminal" evidence="7">
    <location>
        <begin position="553"/>
        <end position="753"/>
    </location>
</feature>
<dbReference type="Pfam" id="PF00724">
    <property type="entry name" value="Oxidored_FMN"/>
    <property type="match status" value="2"/>
</dbReference>
<organism evidence="8 9">
    <name type="scientific">Lithospermum erythrorhizon</name>
    <name type="common">Purple gromwell</name>
    <name type="synonym">Lithospermum officinale var. erythrorhizon</name>
    <dbReference type="NCBI Taxonomy" id="34254"/>
    <lineage>
        <taxon>Eukaryota</taxon>
        <taxon>Viridiplantae</taxon>
        <taxon>Streptophyta</taxon>
        <taxon>Embryophyta</taxon>
        <taxon>Tracheophyta</taxon>
        <taxon>Spermatophyta</taxon>
        <taxon>Magnoliopsida</taxon>
        <taxon>eudicotyledons</taxon>
        <taxon>Gunneridae</taxon>
        <taxon>Pentapetalae</taxon>
        <taxon>asterids</taxon>
        <taxon>lamiids</taxon>
        <taxon>Boraginales</taxon>
        <taxon>Boraginaceae</taxon>
        <taxon>Boraginoideae</taxon>
        <taxon>Lithospermeae</taxon>
        <taxon>Lithospermum</taxon>
    </lineage>
</organism>
<dbReference type="Gene3D" id="3.20.20.70">
    <property type="entry name" value="Aldolase class I"/>
    <property type="match status" value="2"/>
</dbReference>
<evidence type="ECO:0000313" key="8">
    <source>
        <dbReference type="EMBL" id="GAA0156458.1"/>
    </source>
</evidence>
<dbReference type="InterPro" id="IPR013785">
    <property type="entry name" value="Aldolase_TIM"/>
</dbReference>
<dbReference type="EMBL" id="BAABME010002867">
    <property type="protein sequence ID" value="GAA0156458.1"/>
    <property type="molecule type" value="Genomic_DNA"/>
</dbReference>
<evidence type="ECO:0000256" key="1">
    <source>
        <dbReference type="ARBA" id="ARBA00001917"/>
    </source>
</evidence>